<organism evidence="2 3">
    <name type="scientific">Glonium stellatum</name>
    <dbReference type="NCBI Taxonomy" id="574774"/>
    <lineage>
        <taxon>Eukaryota</taxon>
        <taxon>Fungi</taxon>
        <taxon>Dikarya</taxon>
        <taxon>Ascomycota</taxon>
        <taxon>Pezizomycotina</taxon>
        <taxon>Dothideomycetes</taxon>
        <taxon>Pleosporomycetidae</taxon>
        <taxon>Gloniales</taxon>
        <taxon>Gloniaceae</taxon>
        <taxon>Glonium</taxon>
    </lineage>
</organism>
<feature type="compositionally biased region" description="Polar residues" evidence="1">
    <location>
        <begin position="198"/>
        <end position="231"/>
    </location>
</feature>
<dbReference type="AlphaFoldDB" id="A0A8E2JQD2"/>
<evidence type="ECO:0000313" key="3">
    <source>
        <dbReference type="Proteomes" id="UP000250140"/>
    </source>
</evidence>
<reference evidence="2 3" key="1">
    <citation type="journal article" date="2016" name="Nat. Commun.">
        <title>Ectomycorrhizal ecology is imprinted in the genome of the dominant symbiotic fungus Cenococcum geophilum.</title>
        <authorList>
            <consortium name="DOE Joint Genome Institute"/>
            <person name="Peter M."/>
            <person name="Kohler A."/>
            <person name="Ohm R.A."/>
            <person name="Kuo A."/>
            <person name="Krutzmann J."/>
            <person name="Morin E."/>
            <person name="Arend M."/>
            <person name="Barry K.W."/>
            <person name="Binder M."/>
            <person name="Choi C."/>
            <person name="Clum A."/>
            <person name="Copeland A."/>
            <person name="Grisel N."/>
            <person name="Haridas S."/>
            <person name="Kipfer T."/>
            <person name="LaButti K."/>
            <person name="Lindquist E."/>
            <person name="Lipzen A."/>
            <person name="Maire R."/>
            <person name="Meier B."/>
            <person name="Mihaltcheva S."/>
            <person name="Molinier V."/>
            <person name="Murat C."/>
            <person name="Poggeler S."/>
            <person name="Quandt C.A."/>
            <person name="Sperisen C."/>
            <person name="Tritt A."/>
            <person name="Tisserant E."/>
            <person name="Crous P.W."/>
            <person name="Henrissat B."/>
            <person name="Nehls U."/>
            <person name="Egli S."/>
            <person name="Spatafora J.W."/>
            <person name="Grigoriev I.V."/>
            <person name="Martin F.M."/>
        </authorList>
    </citation>
    <scope>NUCLEOTIDE SEQUENCE [LARGE SCALE GENOMIC DNA]</scope>
    <source>
        <strain evidence="2 3">CBS 207.34</strain>
    </source>
</reference>
<accession>A0A8E2JQD2</accession>
<feature type="region of interest" description="Disordered" evidence="1">
    <location>
        <begin position="197"/>
        <end position="250"/>
    </location>
</feature>
<proteinExistence type="predicted"/>
<protein>
    <recommendedName>
        <fullName evidence="4">NACHT-NTPase and P-loop NTPases N-terminal domain-containing protein</fullName>
    </recommendedName>
</protein>
<evidence type="ECO:0000313" key="2">
    <source>
        <dbReference type="EMBL" id="OCL05643.1"/>
    </source>
</evidence>
<name>A0A8E2JQD2_9PEZI</name>
<evidence type="ECO:0000256" key="1">
    <source>
        <dbReference type="SAM" id="MobiDB-lite"/>
    </source>
</evidence>
<keyword evidence="3" id="KW-1185">Reference proteome</keyword>
<dbReference type="OrthoDB" id="3562540at2759"/>
<evidence type="ECO:0008006" key="4">
    <source>
        <dbReference type="Google" id="ProtNLM"/>
    </source>
</evidence>
<sequence>MSGLEVLGILASASQLTEYCIMIITSVRDIYKLVRGRPNRYGRQLQQIEHLIETTKLVQATEYFHTPSVKKQLCNILEEAKGLQKILGRIVSDSERKSKKYYLKAAFPSYHERAMVKGFASLHEKESTLVLCIVSTYGAFLLDIRNGTAEELPTIRKKVEQIDKTLESFPDISSEVAKMQNQLSDMAGDLSCMRVSGGSISSKAPHQRSNSSLETQNRGSRALTNFKANSDASDESAYSMPTPVSRSNSPTIIPLEQNQHIGFPDMQTLTTYSNVYATDNSYQLNGNIGGNFSKVFVRKHYEGITAQHNSRQINGDIIDPSFAMKFFQS</sequence>
<dbReference type="Proteomes" id="UP000250140">
    <property type="component" value="Unassembled WGS sequence"/>
</dbReference>
<dbReference type="EMBL" id="KV750246">
    <property type="protein sequence ID" value="OCL05643.1"/>
    <property type="molecule type" value="Genomic_DNA"/>
</dbReference>
<gene>
    <name evidence="2" type="ORF">AOQ84DRAFT_94002</name>
</gene>